<sequence length="459" mass="49736">MKTVLKIVNAALPLQDERQLYTLVAEDGVWLSVTEQPSPTSSPDSVSLEQWDGESGDPGALLLLDAGGNVVLPGFVDAHMHLDKAFSLPKVGNVSGTLQEAVLNYSTAVPSFTKRELKARMMRAALQAISFGTTVMRTHLDFHVKYGKDVALRTIEAALEVKEELAAYATLQLFPMLPYLDLTSDALELAEEVLRMGVTGLGGAPHLSPFPNPDIDRLFALADRLGCPIDLHTDESDDPCKNTVLHIARRTMEYGWAGRVTVDHLCSLAAMPDADAEAAISLMAEAKLGAVTLPGANLYLQGRHDGFPARRGVTRVKELLAAGIPLATASDNIHDPFHPFGRGDLLQIGLVTAYAAHMGSPSDIRTVLRMMTTQAAQVAGLARYGIAAGNAADFVIFDAAAVEELFTMVPERRWVWSKGLCVKKPGGKPEWKQRVLKERWDEASELITFRSESADAVKS</sequence>
<protein>
    <submittedName>
        <fullName evidence="2">Amidohydrolase family protein</fullName>
    </submittedName>
</protein>
<accession>A0ABU9DKN3</accession>
<feature type="domain" description="Amidohydrolase 3" evidence="1">
    <location>
        <begin position="185"/>
        <end position="417"/>
    </location>
</feature>
<dbReference type="Pfam" id="PF07969">
    <property type="entry name" value="Amidohydro_3"/>
    <property type="match status" value="2"/>
</dbReference>
<gene>
    <name evidence="2" type="ORF">WMW72_12730</name>
</gene>
<dbReference type="InterPro" id="IPR052349">
    <property type="entry name" value="Metallo-hydrolase_Enzymes"/>
</dbReference>
<dbReference type="InterPro" id="IPR013108">
    <property type="entry name" value="Amidohydro_3"/>
</dbReference>
<dbReference type="InterPro" id="IPR011059">
    <property type="entry name" value="Metal-dep_hydrolase_composite"/>
</dbReference>
<feature type="domain" description="Amidohydrolase 3" evidence="1">
    <location>
        <begin position="64"/>
        <end position="152"/>
    </location>
</feature>
<dbReference type="RefSeq" id="WP_341415862.1">
    <property type="nucleotide sequence ID" value="NZ_JBBPCC010000007.1"/>
</dbReference>
<evidence type="ECO:0000313" key="2">
    <source>
        <dbReference type="EMBL" id="MEK8128772.1"/>
    </source>
</evidence>
<dbReference type="Gene3D" id="3.20.20.140">
    <property type="entry name" value="Metal-dependent hydrolases"/>
    <property type="match status" value="1"/>
</dbReference>
<dbReference type="SUPFAM" id="SSF51556">
    <property type="entry name" value="Metallo-dependent hydrolases"/>
    <property type="match status" value="1"/>
</dbReference>
<organism evidence="2 3">
    <name type="scientific">Paenibacillus filicis</name>
    <dbReference type="NCBI Taxonomy" id="669464"/>
    <lineage>
        <taxon>Bacteria</taxon>
        <taxon>Bacillati</taxon>
        <taxon>Bacillota</taxon>
        <taxon>Bacilli</taxon>
        <taxon>Bacillales</taxon>
        <taxon>Paenibacillaceae</taxon>
        <taxon>Paenibacillus</taxon>
    </lineage>
</organism>
<dbReference type="Proteomes" id="UP001469365">
    <property type="component" value="Unassembled WGS sequence"/>
</dbReference>
<name>A0ABU9DKN3_9BACL</name>
<dbReference type="PANTHER" id="PTHR32027">
    <property type="entry name" value="CYTOSINE DEAMINASE"/>
    <property type="match status" value="1"/>
</dbReference>
<dbReference type="SUPFAM" id="SSF51338">
    <property type="entry name" value="Composite domain of metallo-dependent hydrolases"/>
    <property type="match status" value="1"/>
</dbReference>
<evidence type="ECO:0000259" key="1">
    <source>
        <dbReference type="Pfam" id="PF07969"/>
    </source>
</evidence>
<comment type="caution">
    <text evidence="2">The sequence shown here is derived from an EMBL/GenBank/DDBJ whole genome shotgun (WGS) entry which is preliminary data.</text>
</comment>
<dbReference type="InterPro" id="IPR032466">
    <property type="entry name" value="Metal_Hydrolase"/>
</dbReference>
<dbReference type="CDD" id="cd01293">
    <property type="entry name" value="Bact_CD"/>
    <property type="match status" value="1"/>
</dbReference>
<dbReference type="EMBL" id="JBBPCC010000007">
    <property type="protein sequence ID" value="MEK8128772.1"/>
    <property type="molecule type" value="Genomic_DNA"/>
</dbReference>
<keyword evidence="3" id="KW-1185">Reference proteome</keyword>
<dbReference type="Gene3D" id="2.30.40.10">
    <property type="entry name" value="Urease, subunit C, domain 1"/>
    <property type="match status" value="1"/>
</dbReference>
<proteinExistence type="predicted"/>
<evidence type="ECO:0000313" key="3">
    <source>
        <dbReference type="Proteomes" id="UP001469365"/>
    </source>
</evidence>
<dbReference type="PANTHER" id="PTHR32027:SF0">
    <property type="entry name" value="CYTOSINE DEAMINASE"/>
    <property type="match status" value="1"/>
</dbReference>
<reference evidence="2 3" key="1">
    <citation type="submission" date="2024-04" db="EMBL/GenBank/DDBJ databases">
        <title>draft genome sequnece of Paenibacillus filicis.</title>
        <authorList>
            <person name="Kim D.-U."/>
        </authorList>
    </citation>
    <scope>NUCLEOTIDE SEQUENCE [LARGE SCALE GENOMIC DNA]</scope>
    <source>
        <strain evidence="2 3">KACC14197</strain>
    </source>
</reference>